<name>A0A7W6HWH7_9BACT</name>
<evidence type="ECO:0000313" key="3">
    <source>
        <dbReference type="Proteomes" id="UP000546007"/>
    </source>
</evidence>
<accession>A0A7W6HWH7</accession>
<dbReference type="OrthoDB" id="1096684at2"/>
<dbReference type="Pfam" id="PF13568">
    <property type="entry name" value="OMP_b-brl_2"/>
    <property type="match status" value="1"/>
</dbReference>
<feature type="domain" description="Outer membrane protein beta-barrel" evidence="1">
    <location>
        <begin position="33"/>
        <end position="226"/>
    </location>
</feature>
<dbReference type="Proteomes" id="UP000546007">
    <property type="component" value="Unassembled WGS sequence"/>
</dbReference>
<comment type="caution">
    <text evidence="2">The sequence shown here is derived from an EMBL/GenBank/DDBJ whole genome shotgun (WGS) entry which is preliminary data.</text>
</comment>
<proteinExistence type="predicted"/>
<keyword evidence="3" id="KW-1185">Reference proteome</keyword>
<organism evidence="2 3">
    <name type="scientific">Butyricimonas faecihominis</name>
    <dbReference type="NCBI Taxonomy" id="1472416"/>
    <lineage>
        <taxon>Bacteria</taxon>
        <taxon>Pseudomonadati</taxon>
        <taxon>Bacteroidota</taxon>
        <taxon>Bacteroidia</taxon>
        <taxon>Bacteroidales</taxon>
        <taxon>Odoribacteraceae</taxon>
        <taxon>Butyricimonas</taxon>
    </lineage>
</organism>
<reference evidence="2 3" key="1">
    <citation type="submission" date="2020-08" db="EMBL/GenBank/DDBJ databases">
        <title>Genomic Encyclopedia of Type Strains, Phase IV (KMG-IV): sequencing the most valuable type-strain genomes for metagenomic binning, comparative biology and taxonomic classification.</title>
        <authorList>
            <person name="Goeker M."/>
        </authorList>
    </citation>
    <scope>NUCLEOTIDE SEQUENCE [LARGE SCALE GENOMIC DNA]</scope>
    <source>
        <strain evidence="2 3">DSM 105721</strain>
    </source>
</reference>
<evidence type="ECO:0000259" key="1">
    <source>
        <dbReference type="Pfam" id="PF13568"/>
    </source>
</evidence>
<dbReference type="RefSeq" id="WP_124318170.1">
    <property type="nucleotide sequence ID" value="NZ_AP028155.1"/>
</dbReference>
<dbReference type="EMBL" id="JACIES010000004">
    <property type="protein sequence ID" value="MBB4026229.1"/>
    <property type="molecule type" value="Genomic_DNA"/>
</dbReference>
<dbReference type="InterPro" id="IPR025665">
    <property type="entry name" value="Beta-barrel_OMP_2"/>
</dbReference>
<dbReference type="AlphaFoldDB" id="A0A7W6HWH7"/>
<evidence type="ECO:0000313" key="2">
    <source>
        <dbReference type="EMBL" id="MBB4026229.1"/>
    </source>
</evidence>
<dbReference type="GeneID" id="93102366"/>
<protein>
    <recommendedName>
        <fullName evidence="1">Outer membrane protein beta-barrel domain-containing protein</fullName>
    </recommendedName>
</protein>
<gene>
    <name evidence="2" type="ORF">GGR14_002019</name>
</gene>
<sequence>MKYYIIYTLIFLICGASSVQGQEKVRKTDSVDYRFALGVQLGTDIGGAVPFPFKHIPETFNPYPKLNLSLGAKLSFPITSRWSLGTELTYKTITMNADARVENQRYQDKELVQYFSGSAEMHMDFTMLEIPVYTKYTLRNGKDRLLLGPYFAWVMKSSFVIDPEKGYIGTGGPDKVDSIMPDDMDDMDFDSSLDSWDLGILMGYERKLSTRFELGLRFSWGFKDIFKSNNQYFDYSMLHMRGTVVISYNLFDIKPPRFPKFSRK</sequence>